<reference evidence="1" key="1">
    <citation type="journal article" date="2020" name="mSystems">
        <title>Genome- and Community-Level Interaction Insights into Carbon Utilization and Element Cycling Functions of Hydrothermarchaeota in Hydrothermal Sediment.</title>
        <authorList>
            <person name="Zhou Z."/>
            <person name="Liu Y."/>
            <person name="Xu W."/>
            <person name="Pan J."/>
            <person name="Luo Z.H."/>
            <person name="Li M."/>
        </authorList>
    </citation>
    <scope>NUCLEOTIDE SEQUENCE [LARGE SCALE GENOMIC DNA]</scope>
    <source>
        <strain evidence="1">SpSt-418</strain>
    </source>
</reference>
<organism evidence="1">
    <name type="scientific">Oscillatoriales cyanobacterium SpSt-418</name>
    <dbReference type="NCBI Taxonomy" id="2282169"/>
    <lineage>
        <taxon>Bacteria</taxon>
        <taxon>Bacillati</taxon>
        <taxon>Cyanobacteriota</taxon>
        <taxon>Cyanophyceae</taxon>
        <taxon>Oscillatoriophycideae</taxon>
        <taxon>Oscillatoriales</taxon>
    </lineage>
</organism>
<name>A0A7C3PLK9_9CYAN</name>
<comment type="caution">
    <text evidence="1">The sequence shown here is derived from an EMBL/GenBank/DDBJ whole genome shotgun (WGS) entry which is preliminary data.</text>
</comment>
<evidence type="ECO:0000313" key="1">
    <source>
        <dbReference type="EMBL" id="HFN00937.1"/>
    </source>
</evidence>
<dbReference type="AlphaFoldDB" id="A0A7C3PLK9"/>
<dbReference type="InterPro" id="IPR008307">
    <property type="entry name" value="UCP018957"/>
</dbReference>
<dbReference type="EMBL" id="DSRU01000352">
    <property type="protein sequence ID" value="HFN00937.1"/>
    <property type="molecule type" value="Genomic_DNA"/>
</dbReference>
<accession>A0A7C3PLK9</accession>
<proteinExistence type="predicted"/>
<dbReference type="Pfam" id="PF08819">
    <property type="entry name" value="DUF1802"/>
    <property type="match status" value="1"/>
</dbReference>
<dbReference type="InterPro" id="IPR014923">
    <property type="entry name" value="DUF1802"/>
</dbReference>
<sequence length="192" mass="21695">MTASQVITTAHALKEWQVAIAALTAGDTILLLRKGGIREEKGRFFVEHEQVWLYPTVEHQKPELLKPAYASQVQVVESGWHPDAIAIPGWATITHTFQVKDAERVAALEPFHIWNERFVTERLHWKPSQPLYVLLLRVYRLAEPIAIPYQAAYGGCRSWIDLEQAFPLQGEAVLTEAEYGDWVAAVQALLQG</sequence>
<gene>
    <name evidence="1" type="ORF">ENR64_24915</name>
</gene>
<dbReference type="PIRSF" id="PIRSF018957">
    <property type="entry name" value="UCP018957"/>
    <property type="match status" value="1"/>
</dbReference>
<protein>
    <submittedName>
        <fullName evidence="1">DUF1802 family protein</fullName>
    </submittedName>
</protein>